<comment type="subcellular location">
    <subcellularLocation>
        <location evidence="1">Cell envelope</location>
    </subcellularLocation>
</comment>
<dbReference type="InterPro" id="IPR025997">
    <property type="entry name" value="SBP_2_dom"/>
</dbReference>
<protein>
    <submittedName>
        <fullName evidence="5">Monosaccharide ABC transporter substrate-binding protein (CUT2 family)</fullName>
    </submittedName>
</protein>
<dbReference type="GO" id="GO:0030246">
    <property type="term" value="F:carbohydrate binding"/>
    <property type="evidence" value="ECO:0007669"/>
    <property type="project" value="UniProtKB-ARBA"/>
</dbReference>
<evidence type="ECO:0000256" key="2">
    <source>
        <dbReference type="ARBA" id="ARBA00007639"/>
    </source>
</evidence>
<accession>A0A3N1XV00</accession>
<dbReference type="Proteomes" id="UP000273083">
    <property type="component" value="Unassembled WGS sequence"/>
</dbReference>
<comment type="similarity">
    <text evidence="2">Belongs to the bacterial solute-binding protein 2 family.</text>
</comment>
<dbReference type="EMBL" id="RJVG01000002">
    <property type="protein sequence ID" value="ROR30449.1"/>
    <property type="molecule type" value="Genomic_DNA"/>
</dbReference>
<evidence type="ECO:0000313" key="6">
    <source>
        <dbReference type="Proteomes" id="UP000273083"/>
    </source>
</evidence>
<dbReference type="InterPro" id="IPR028082">
    <property type="entry name" value="Peripla_BP_I"/>
</dbReference>
<dbReference type="PANTHER" id="PTHR46847">
    <property type="entry name" value="D-ALLOSE-BINDING PERIPLASMIC PROTEIN-RELATED"/>
    <property type="match status" value="1"/>
</dbReference>
<dbReference type="Pfam" id="PF13407">
    <property type="entry name" value="Peripla_BP_4"/>
    <property type="match status" value="1"/>
</dbReference>
<dbReference type="AlphaFoldDB" id="A0A3N1XV00"/>
<keyword evidence="6" id="KW-1185">Reference proteome</keyword>
<keyword evidence="3" id="KW-0732">Signal</keyword>
<sequence>MKKPLMEGDKMLRSRIIICMILCLIFVSSCTRLNSGSKVHKNDTAVNEKPVVIAFAHKSFNSYFYTIMNEAVKKAVEERGWVFESSVADYDPMRQNQQIVNFIKQSPDAIITTAIDSISIEEVIHRGNDAGIPMCTIDTNAVGGKLAIDVSFDNYKAGQMAAQAIVAQLIKKYGEAKGTVFNAYGELSSNAWRLRKEGFESIINKYQGITYLAKATEGRPELVKEELLKTFESGIKIDAVHASSEHPGRGLVEALQESNHWVPFWEDGHIILVTIDAEPYFVNLINKGYADCAVAQDVIAYGNITVDLLASYILAEKAIPEGKYYSEDTYWQDCDISITDNQAKVTIPPYIVNADNSSDHRHWAYIAEKVWGFQYNK</sequence>
<dbReference type="PROSITE" id="PS51257">
    <property type="entry name" value="PROKAR_LIPOPROTEIN"/>
    <property type="match status" value="1"/>
</dbReference>
<evidence type="ECO:0000259" key="4">
    <source>
        <dbReference type="Pfam" id="PF13407"/>
    </source>
</evidence>
<evidence type="ECO:0000256" key="1">
    <source>
        <dbReference type="ARBA" id="ARBA00004196"/>
    </source>
</evidence>
<dbReference type="OrthoDB" id="9814427at2"/>
<evidence type="ECO:0000256" key="3">
    <source>
        <dbReference type="ARBA" id="ARBA00022729"/>
    </source>
</evidence>
<dbReference type="CDD" id="cd01536">
    <property type="entry name" value="PBP1_ABC_sugar_binding-like"/>
    <property type="match status" value="1"/>
</dbReference>
<evidence type="ECO:0000313" key="5">
    <source>
        <dbReference type="EMBL" id="ROR30449.1"/>
    </source>
</evidence>
<dbReference type="Gene3D" id="3.40.50.2300">
    <property type="match status" value="2"/>
</dbReference>
<comment type="caution">
    <text evidence="5">The sequence shown here is derived from an EMBL/GenBank/DDBJ whole genome shotgun (WGS) entry which is preliminary data.</text>
</comment>
<gene>
    <name evidence="5" type="ORF">EDD66_102100</name>
</gene>
<dbReference type="PANTHER" id="PTHR46847:SF1">
    <property type="entry name" value="D-ALLOSE-BINDING PERIPLASMIC PROTEIN-RELATED"/>
    <property type="match status" value="1"/>
</dbReference>
<dbReference type="SUPFAM" id="SSF53822">
    <property type="entry name" value="Periplasmic binding protein-like I"/>
    <property type="match status" value="1"/>
</dbReference>
<organism evidence="5 6">
    <name type="scientific">Mobilisporobacter senegalensis</name>
    <dbReference type="NCBI Taxonomy" id="1329262"/>
    <lineage>
        <taxon>Bacteria</taxon>
        <taxon>Bacillati</taxon>
        <taxon>Bacillota</taxon>
        <taxon>Clostridia</taxon>
        <taxon>Lachnospirales</taxon>
        <taxon>Lachnospiraceae</taxon>
        <taxon>Mobilisporobacter</taxon>
    </lineage>
</organism>
<feature type="domain" description="Periplasmic binding protein" evidence="4">
    <location>
        <begin position="53"/>
        <end position="315"/>
    </location>
</feature>
<reference evidence="5 6" key="1">
    <citation type="submission" date="2018-11" db="EMBL/GenBank/DDBJ databases">
        <title>Genomic Encyclopedia of Type Strains, Phase IV (KMG-IV): sequencing the most valuable type-strain genomes for metagenomic binning, comparative biology and taxonomic classification.</title>
        <authorList>
            <person name="Goeker M."/>
        </authorList>
    </citation>
    <scope>NUCLEOTIDE SEQUENCE [LARGE SCALE GENOMIC DNA]</scope>
    <source>
        <strain evidence="5 6">DSM 26537</strain>
    </source>
</reference>
<name>A0A3N1XV00_9FIRM</name>
<dbReference type="GO" id="GO:0030313">
    <property type="term" value="C:cell envelope"/>
    <property type="evidence" value="ECO:0007669"/>
    <property type="project" value="UniProtKB-SubCell"/>
</dbReference>
<proteinExistence type="inferred from homology"/>